<protein>
    <submittedName>
        <fullName evidence="2">Uncharacterized protein</fullName>
    </submittedName>
</protein>
<feature type="transmembrane region" description="Helical" evidence="1">
    <location>
        <begin position="20"/>
        <end position="41"/>
    </location>
</feature>
<keyword evidence="1" id="KW-0472">Membrane</keyword>
<evidence type="ECO:0000313" key="2">
    <source>
        <dbReference type="EnsemblMetazoa" id="ENSAATROPP012008"/>
    </source>
</evidence>
<accession>A0AAG5DMU4</accession>
<keyword evidence="3" id="KW-1185">Reference proteome</keyword>
<dbReference type="AlphaFoldDB" id="A0AAG5DMU4"/>
<proteinExistence type="predicted"/>
<reference evidence="2" key="1">
    <citation type="submission" date="2024-04" db="UniProtKB">
        <authorList>
            <consortium name="EnsemblMetazoa"/>
        </authorList>
    </citation>
    <scope>IDENTIFICATION</scope>
    <source>
        <strain evidence="2">EBRO</strain>
    </source>
</reference>
<sequence>MGWQMGPFLVGVQANATKRGPFLVFVILFVYLPRGNLILFWRKVLQKRQLPSSWNRWKWDSSVVSP</sequence>
<name>A0AAG5DMU4_ANOAO</name>
<dbReference type="Proteomes" id="UP000075880">
    <property type="component" value="Unassembled WGS sequence"/>
</dbReference>
<keyword evidence="1" id="KW-0812">Transmembrane</keyword>
<keyword evidence="1" id="KW-1133">Transmembrane helix</keyword>
<evidence type="ECO:0000313" key="3">
    <source>
        <dbReference type="Proteomes" id="UP000075880"/>
    </source>
</evidence>
<evidence type="ECO:0000256" key="1">
    <source>
        <dbReference type="SAM" id="Phobius"/>
    </source>
</evidence>
<dbReference type="EnsemblMetazoa" id="ENSAATROPT013213">
    <property type="protein sequence ID" value="ENSAATROPP012008"/>
    <property type="gene ID" value="ENSAATROPG010748"/>
</dbReference>
<organism evidence="2 3">
    <name type="scientific">Anopheles atroparvus</name>
    <name type="common">European mosquito</name>
    <dbReference type="NCBI Taxonomy" id="41427"/>
    <lineage>
        <taxon>Eukaryota</taxon>
        <taxon>Metazoa</taxon>
        <taxon>Ecdysozoa</taxon>
        <taxon>Arthropoda</taxon>
        <taxon>Hexapoda</taxon>
        <taxon>Insecta</taxon>
        <taxon>Pterygota</taxon>
        <taxon>Neoptera</taxon>
        <taxon>Endopterygota</taxon>
        <taxon>Diptera</taxon>
        <taxon>Nematocera</taxon>
        <taxon>Culicoidea</taxon>
        <taxon>Culicidae</taxon>
        <taxon>Anophelinae</taxon>
        <taxon>Anopheles</taxon>
    </lineage>
</organism>